<reference evidence="2" key="1">
    <citation type="submission" date="2021-01" db="EMBL/GenBank/DDBJ databases">
        <authorList>
            <consortium name="Genoscope - CEA"/>
            <person name="William W."/>
        </authorList>
    </citation>
    <scope>NUCLEOTIDE SEQUENCE</scope>
</reference>
<keyword evidence="3" id="KW-1185">Reference proteome</keyword>
<dbReference type="FunFam" id="1.10.510.10:FF:000810">
    <property type="entry name" value="Uncharacterized protein"/>
    <property type="match status" value="1"/>
</dbReference>
<organism evidence="2 3">
    <name type="scientific">Paramecium pentaurelia</name>
    <dbReference type="NCBI Taxonomy" id="43138"/>
    <lineage>
        <taxon>Eukaryota</taxon>
        <taxon>Sar</taxon>
        <taxon>Alveolata</taxon>
        <taxon>Ciliophora</taxon>
        <taxon>Intramacronucleata</taxon>
        <taxon>Oligohymenophorea</taxon>
        <taxon>Peniculida</taxon>
        <taxon>Parameciidae</taxon>
        <taxon>Paramecium</taxon>
    </lineage>
</organism>
<proteinExistence type="predicted"/>
<dbReference type="InterPro" id="IPR000719">
    <property type="entry name" value="Prot_kinase_dom"/>
</dbReference>
<feature type="domain" description="Protein kinase" evidence="1">
    <location>
        <begin position="2"/>
        <end position="262"/>
    </location>
</feature>
<dbReference type="EMBL" id="CAJJDO010000049">
    <property type="protein sequence ID" value="CAD8168620.1"/>
    <property type="molecule type" value="Genomic_DNA"/>
</dbReference>
<evidence type="ECO:0000259" key="1">
    <source>
        <dbReference type="PROSITE" id="PS50011"/>
    </source>
</evidence>
<dbReference type="OrthoDB" id="10252171at2759"/>
<accession>A0A8S1UU41</accession>
<dbReference type="PROSITE" id="PS50011">
    <property type="entry name" value="PROTEIN_KINASE_DOM"/>
    <property type="match status" value="1"/>
</dbReference>
<dbReference type="Pfam" id="PF00069">
    <property type="entry name" value="Pkinase"/>
    <property type="match status" value="1"/>
</dbReference>
<evidence type="ECO:0000313" key="2">
    <source>
        <dbReference type="EMBL" id="CAD8168620.1"/>
    </source>
</evidence>
<protein>
    <recommendedName>
        <fullName evidence="1">Protein kinase domain-containing protein</fullName>
    </recommendedName>
</protein>
<comment type="caution">
    <text evidence="2">The sequence shown here is derived from an EMBL/GenBank/DDBJ whole genome shotgun (WGS) entry which is preliminary data.</text>
</comment>
<sequence>MHIKTTLLSEGSSSNVFLTEDPNYVMKEFKSLYPASLRQKEAYILELLRGEHIVKLITYTDNYLILERLQSHDLFEVIKSQSLNHQLQKETCKSLIRIINSIHRMQVVHRDIKLENILIDKAGRIVLCDFGFAELLNSCSVKRTVGTLNYMPPELHQESLLGGMNSENINTQILIKSDVFSLGVTVFQIILGFQPFISTKPSANCKLWKLILQKKWSQYWVLVQKLSKIQIDPLTQNFLEQFIQPDTTSRASLDDIYSHPFLKEVKDDVHLIF</sequence>
<dbReference type="PANTHER" id="PTHR24362">
    <property type="entry name" value="SERINE/THREONINE-PROTEIN KINASE NEK"/>
    <property type="match status" value="1"/>
</dbReference>
<gene>
    <name evidence="2" type="ORF">PPENT_87.1.T0490207</name>
</gene>
<dbReference type="PROSITE" id="PS00108">
    <property type="entry name" value="PROTEIN_KINASE_ST"/>
    <property type="match status" value="1"/>
</dbReference>
<dbReference type="GO" id="GO:0004672">
    <property type="term" value="F:protein kinase activity"/>
    <property type="evidence" value="ECO:0007669"/>
    <property type="project" value="InterPro"/>
</dbReference>
<dbReference type="InterPro" id="IPR008271">
    <property type="entry name" value="Ser/Thr_kinase_AS"/>
</dbReference>
<dbReference type="SMART" id="SM00220">
    <property type="entry name" value="S_TKc"/>
    <property type="match status" value="1"/>
</dbReference>
<dbReference type="Proteomes" id="UP000689195">
    <property type="component" value="Unassembled WGS sequence"/>
</dbReference>
<name>A0A8S1UU41_9CILI</name>
<dbReference type="PANTHER" id="PTHR24362:SF309">
    <property type="entry name" value="PROTEIN KINASE DOMAIN-CONTAINING PROTEIN"/>
    <property type="match status" value="1"/>
</dbReference>
<evidence type="ECO:0000313" key="3">
    <source>
        <dbReference type="Proteomes" id="UP000689195"/>
    </source>
</evidence>
<dbReference type="GO" id="GO:0005524">
    <property type="term" value="F:ATP binding"/>
    <property type="evidence" value="ECO:0007669"/>
    <property type="project" value="InterPro"/>
</dbReference>
<dbReference type="AlphaFoldDB" id="A0A8S1UU41"/>